<keyword evidence="3 7" id="KW-0732">Signal</keyword>
<dbReference type="FunFam" id="2.10.60.10:FF:000003">
    <property type="entry name" value="lymphocyte antigen 6E isoform X1"/>
    <property type="match status" value="1"/>
</dbReference>
<evidence type="ECO:0000256" key="5">
    <source>
        <dbReference type="ARBA" id="ARBA00023180"/>
    </source>
</evidence>
<evidence type="ECO:0000259" key="8">
    <source>
        <dbReference type="SMART" id="SM00134"/>
    </source>
</evidence>
<keyword evidence="2" id="KW-1003">Cell membrane</keyword>
<evidence type="ECO:0000256" key="7">
    <source>
        <dbReference type="SAM" id="SignalP"/>
    </source>
</evidence>
<feature type="transmembrane region" description="Helical" evidence="6">
    <location>
        <begin position="181"/>
        <end position="199"/>
    </location>
</feature>
<evidence type="ECO:0000256" key="1">
    <source>
        <dbReference type="ARBA" id="ARBA00004236"/>
    </source>
</evidence>
<evidence type="ECO:0000256" key="4">
    <source>
        <dbReference type="ARBA" id="ARBA00023136"/>
    </source>
</evidence>
<dbReference type="SMART" id="SM00134">
    <property type="entry name" value="LU"/>
    <property type="match status" value="1"/>
</dbReference>
<dbReference type="GO" id="GO:0005886">
    <property type="term" value="C:plasma membrane"/>
    <property type="evidence" value="ECO:0007669"/>
    <property type="project" value="UniProtKB-SubCell"/>
</dbReference>
<evidence type="ECO:0000256" key="2">
    <source>
        <dbReference type="ARBA" id="ARBA00022475"/>
    </source>
</evidence>
<dbReference type="Pfam" id="PF00087">
    <property type="entry name" value="Toxin_TOLIP"/>
    <property type="match status" value="3"/>
</dbReference>
<name>M7APV6_CHEMY</name>
<sequence length="203" mass="21883">MKAFLLSLLVAVLCMEQAHSLVCFTCNEESSNWACLAPAICPSDANYCVTTYLGAGIADSLVCFTCNEKSSNWACLAPAICPSDANYCVTTYLGAGIAYSLHCHVCNSTTVNTCTNPVNCSTADRYCTTFIRNSSTPDYLLEKRCSQTCPLSTMMKTLVMPQSSFLCCQEDLCNGVGDMRIGYLALAMSIFAGFVVTFVRTGV</sequence>
<keyword evidence="5" id="KW-0325">Glycoprotein</keyword>
<dbReference type="GO" id="GO:0030154">
    <property type="term" value="P:cell differentiation"/>
    <property type="evidence" value="ECO:0007669"/>
    <property type="project" value="UniProtKB-ARBA"/>
</dbReference>
<dbReference type="CDD" id="cd23542">
    <property type="entry name" value="TFP_LU_ECD_Ly6D"/>
    <property type="match status" value="1"/>
</dbReference>
<feature type="chain" id="PRO_5004079595" evidence="7">
    <location>
        <begin position="21"/>
        <end position="203"/>
    </location>
</feature>
<evidence type="ECO:0000256" key="6">
    <source>
        <dbReference type="SAM" id="Phobius"/>
    </source>
</evidence>
<comment type="subcellular location">
    <subcellularLocation>
        <location evidence="1">Cell membrane</location>
    </subcellularLocation>
</comment>
<dbReference type="Gene3D" id="2.10.60.10">
    <property type="entry name" value="CD59"/>
    <property type="match status" value="3"/>
</dbReference>
<evidence type="ECO:0000313" key="10">
    <source>
        <dbReference type="Proteomes" id="UP000031443"/>
    </source>
</evidence>
<organism evidence="9 10">
    <name type="scientific">Chelonia mydas</name>
    <name type="common">Green sea-turtle</name>
    <name type="synonym">Chelonia agassizi</name>
    <dbReference type="NCBI Taxonomy" id="8469"/>
    <lineage>
        <taxon>Eukaryota</taxon>
        <taxon>Metazoa</taxon>
        <taxon>Chordata</taxon>
        <taxon>Craniata</taxon>
        <taxon>Vertebrata</taxon>
        <taxon>Euteleostomi</taxon>
        <taxon>Archelosauria</taxon>
        <taxon>Testudinata</taxon>
        <taxon>Testudines</taxon>
        <taxon>Cryptodira</taxon>
        <taxon>Durocryptodira</taxon>
        <taxon>Americhelydia</taxon>
        <taxon>Chelonioidea</taxon>
        <taxon>Cheloniidae</taxon>
        <taxon>Chelonia</taxon>
    </lineage>
</organism>
<keyword evidence="6" id="KW-1133">Transmembrane helix</keyword>
<dbReference type="InterPro" id="IPR045860">
    <property type="entry name" value="Snake_toxin-like_sf"/>
</dbReference>
<dbReference type="SUPFAM" id="SSF57302">
    <property type="entry name" value="Snake toxin-like"/>
    <property type="match status" value="3"/>
</dbReference>
<gene>
    <name evidence="9" type="ORF">UY3_16276</name>
</gene>
<dbReference type="InterPro" id="IPR016054">
    <property type="entry name" value="LY6_UPA_recep-like"/>
</dbReference>
<keyword evidence="4 6" id="KW-0472">Membrane</keyword>
<dbReference type="PANTHER" id="PTHR16983:SF10">
    <property type="entry name" value="PROTEIN QUIVER"/>
    <property type="match status" value="1"/>
</dbReference>
<feature type="signal peptide" evidence="7">
    <location>
        <begin position="1"/>
        <end position="20"/>
    </location>
</feature>
<keyword evidence="6" id="KW-0812">Transmembrane</keyword>
<reference evidence="10" key="1">
    <citation type="journal article" date="2013" name="Nat. Genet.">
        <title>The draft genomes of soft-shell turtle and green sea turtle yield insights into the development and evolution of the turtle-specific body plan.</title>
        <authorList>
            <person name="Wang Z."/>
            <person name="Pascual-Anaya J."/>
            <person name="Zadissa A."/>
            <person name="Li W."/>
            <person name="Niimura Y."/>
            <person name="Huang Z."/>
            <person name="Li C."/>
            <person name="White S."/>
            <person name="Xiong Z."/>
            <person name="Fang D."/>
            <person name="Wang B."/>
            <person name="Ming Y."/>
            <person name="Chen Y."/>
            <person name="Zheng Y."/>
            <person name="Kuraku S."/>
            <person name="Pignatelli M."/>
            <person name="Herrero J."/>
            <person name="Beal K."/>
            <person name="Nozawa M."/>
            <person name="Li Q."/>
            <person name="Wang J."/>
            <person name="Zhang H."/>
            <person name="Yu L."/>
            <person name="Shigenobu S."/>
            <person name="Wang J."/>
            <person name="Liu J."/>
            <person name="Flicek P."/>
            <person name="Searle S."/>
            <person name="Wang J."/>
            <person name="Kuratani S."/>
            <person name="Yin Y."/>
            <person name="Aken B."/>
            <person name="Zhang G."/>
            <person name="Irie N."/>
        </authorList>
    </citation>
    <scope>NUCLEOTIDE SEQUENCE [LARGE SCALE GENOMIC DNA]</scope>
</reference>
<dbReference type="InterPro" id="IPR051110">
    <property type="entry name" value="Ly-6/neurotoxin-like_GPI-ap"/>
</dbReference>
<evidence type="ECO:0000256" key="3">
    <source>
        <dbReference type="ARBA" id="ARBA00022729"/>
    </source>
</evidence>
<keyword evidence="10" id="KW-1185">Reference proteome</keyword>
<dbReference type="Proteomes" id="UP000031443">
    <property type="component" value="Unassembled WGS sequence"/>
</dbReference>
<accession>M7APV6</accession>
<proteinExistence type="predicted"/>
<feature type="domain" description="UPAR/Ly6" evidence="8">
    <location>
        <begin position="101"/>
        <end position="186"/>
    </location>
</feature>
<dbReference type="EMBL" id="KB577332">
    <property type="protein sequence ID" value="EMP26634.1"/>
    <property type="molecule type" value="Genomic_DNA"/>
</dbReference>
<dbReference type="PANTHER" id="PTHR16983">
    <property type="entry name" value="UPAR/LY6 DOMAIN-CONTAINING PROTEIN"/>
    <property type="match status" value="1"/>
</dbReference>
<protein>
    <submittedName>
        <fullName evidence="9">Lymphocyte antigen 6E</fullName>
    </submittedName>
</protein>
<dbReference type="InterPro" id="IPR035076">
    <property type="entry name" value="Toxin/TOLIP"/>
</dbReference>
<dbReference type="AlphaFoldDB" id="M7APV6"/>
<evidence type="ECO:0000313" key="9">
    <source>
        <dbReference type="EMBL" id="EMP26634.1"/>
    </source>
</evidence>